<dbReference type="InterPro" id="IPR006447">
    <property type="entry name" value="Myb_dom_plants"/>
</dbReference>
<dbReference type="SMART" id="SM00448">
    <property type="entry name" value="REC"/>
    <property type="match status" value="1"/>
</dbReference>
<dbReference type="EMBL" id="JAAMPC010000004">
    <property type="protein sequence ID" value="KAG2316477.1"/>
    <property type="molecule type" value="Genomic_DNA"/>
</dbReference>
<dbReference type="SUPFAM" id="SSF52172">
    <property type="entry name" value="CheY-like"/>
    <property type="match status" value="1"/>
</dbReference>
<dbReference type="Gene3D" id="3.40.50.2300">
    <property type="match status" value="1"/>
</dbReference>
<evidence type="ECO:0000256" key="2">
    <source>
        <dbReference type="ARBA" id="ARBA00023012"/>
    </source>
</evidence>
<name>A0A8X8AZQ1_BRACI</name>
<proteinExistence type="predicted"/>
<keyword evidence="10" id="KW-1185">Reference proteome</keyword>
<evidence type="ECO:0000256" key="7">
    <source>
        <dbReference type="SAM" id="MobiDB-lite"/>
    </source>
</evidence>
<dbReference type="InterPro" id="IPR011006">
    <property type="entry name" value="CheY-like_superfamily"/>
</dbReference>
<sequence length="445" mass="50860">MFSGKIPEGLRVLVFDEDPQYLSSLVEHLQEFQYKVTRCNEEEEAIYLLRTHMNKFDIAILEAQNPYGATFRLLSEIGSEMNIIIISKDDSVKSVINWIRNGACDYLIKPIRHEDLRLIFKHAVKKMEVRRSVAVVGEAEDKAAKQSSSYVGDFTMRNANERKRSMFLDGQASKEDQNHYRDSTTKKRRLAWVGNLHTKFVEAVDYFGIDKAVPKKILERMNIENITRDNVASHLQKFRMNLKKQNDQNKKNQSLTTSQRRMYSGEGSSEFHRGMNVQQILNPNLMTQFISPLGHHDDDGVSVSLSERNLVMNHQYHHTHQTSQFGCIDHNNPEESLAYNEEEAGVSKLICSFTQDSEEMSLLHLYEPVMETMMHVHEPSMVDIPSFPSPVTQSSFLNQAKTITMVDVCGQQQINNLIDGNNFLDNPRLGSAKRDQDGSRSGGPA</sequence>
<evidence type="ECO:0000256" key="6">
    <source>
        <dbReference type="PROSITE-ProRule" id="PRU00169"/>
    </source>
</evidence>
<dbReference type="Proteomes" id="UP000886595">
    <property type="component" value="Unassembled WGS sequence"/>
</dbReference>
<evidence type="ECO:0000313" key="10">
    <source>
        <dbReference type="Proteomes" id="UP000886595"/>
    </source>
</evidence>
<dbReference type="OrthoDB" id="60033at2759"/>
<evidence type="ECO:0000256" key="5">
    <source>
        <dbReference type="ARBA" id="ARBA00023242"/>
    </source>
</evidence>
<dbReference type="NCBIfam" id="TIGR01557">
    <property type="entry name" value="myb_SHAQKYF"/>
    <property type="match status" value="1"/>
</dbReference>
<keyword evidence="3" id="KW-0805">Transcription regulation</keyword>
<dbReference type="GO" id="GO:0003677">
    <property type="term" value="F:DNA binding"/>
    <property type="evidence" value="ECO:0007669"/>
    <property type="project" value="InterPro"/>
</dbReference>
<keyword evidence="4" id="KW-0804">Transcription</keyword>
<comment type="caution">
    <text evidence="6">Lacks conserved residue(s) required for the propagation of feature annotation.</text>
</comment>
<keyword evidence="2" id="KW-0902">Two-component regulatory system</keyword>
<dbReference type="Gene3D" id="1.10.10.60">
    <property type="entry name" value="Homeodomain-like"/>
    <property type="match status" value="1"/>
</dbReference>
<evidence type="ECO:0000256" key="1">
    <source>
        <dbReference type="ARBA" id="ARBA00004123"/>
    </source>
</evidence>
<organism evidence="9 10">
    <name type="scientific">Brassica carinata</name>
    <name type="common">Ethiopian mustard</name>
    <name type="synonym">Abyssinian cabbage</name>
    <dbReference type="NCBI Taxonomy" id="52824"/>
    <lineage>
        <taxon>Eukaryota</taxon>
        <taxon>Viridiplantae</taxon>
        <taxon>Streptophyta</taxon>
        <taxon>Embryophyta</taxon>
        <taxon>Tracheophyta</taxon>
        <taxon>Spermatophyta</taxon>
        <taxon>Magnoliopsida</taxon>
        <taxon>eudicotyledons</taxon>
        <taxon>Gunneridae</taxon>
        <taxon>Pentapetalae</taxon>
        <taxon>rosids</taxon>
        <taxon>malvids</taxon>
        <taxon>Brassicales</taxon>
        <taxon>Brassicaceae</taxon>
        <taxon>Brassiceae</taxon>
        <taxon>Brassica</taxon>
    </lineage>
</organism>
<feature type="domain" description="Response regulatory" evidence="8">
    <location>
        <begin position="11"/>
        <end position="124"/>
    </location>
</feature>
<dbReference type="PANTHER" id="PTHR43874">
    <property type="entry name" value="TWO-COMPONENT RESPONSE REGULATOR"/>
    <property type="match status" value="1"/>
</dbReference>
<protein>
    <recommendedName>
        <fullName evidence="8">Response regulatory domain-containing protein</fullName>
    </recommendedName>
</protein>
<dbReference type="InterPro" id="IPR009057">
    <property type="entry name" value="Homeodomain-like_sf"/>
</dbReference>
<accession>A0A8X8AZQ1</accession>
<dbReference type="FunFam" id="1.10.10.60:FF:000007">
    <property type="entry name" value="Two-component response regulator"/>
    <property type="match status" value="1"/>
</dbReference>
<evidence type="ECO:0000256" key="4">
    <source>
        <dbReference type="ARBA" id="ARBA00023163"/>
    </source>
</evidence>
<dbReference type="PROSITE" id="PS50110">
    <property type="entry name" value="RESPONSE_REGULATORY"/>
    <property type="match status" value="1"/>
</dbReference>
<feature type="region of interest" description="Disordered" evidence="7">
    <location>
        <begin position="243"/>
        <end position="269"/>
    </location>
</feature>
<dbReference type="GO" id="GO:0005634">
    <property type="term" value="C:nucleus"/>
    <property type="evidence" value="ECO:0007669"/>
    <property type="project" value="UniProtKB-SubCell"/>
</dbReference>
<dbReference type="GO" id="GO:0000160">
    <property type="term" value="P:phosphorelay signal transduction system"/>
    <property type="evidence" value="ECO:0007669"/>
    <property type="project" value="UniProtKB-KW"/>
</dbReference>
<dbReference type="InterPro" id="IPR045279">
    <property type="entry name" value="ARR-like"/>
</dbReference>
<keyword evidence="5" id="KW-0539">Nucleus</keyword>
<dbReference type="InterPro" id="IPR001789">
    <property type="entry name" value="Sig_transdc_resp-reg_receiver"/>
</dbReference>
<dbReference type="SUPFAM" id="SSF46689">
    <property type="entry name" value="Homeodomain-like"/>
    <property type="match status" value="1"/>
</dbReference>
<comment type="subcellular location">
    <subcellularLocation>
        <location evidence="1">Nucleus</location>
    </subcellularLocation>
</comment>
<dbReference type="GO" id="GO:0009736">
    <property type="term" value="P:cytokinin-activated signaling pathway"/>
    <property type="evidence" value="ECO:0007669"/>
    <property type="project" value="InterPro"/>
</dbReference>
<dbReference type="Pfam" id="PF00072">
    <property type="entry name" value="Response_reg"/>
    <property type="match status" value="1"/>
</dbReference>
<dbReference type="AlphaFoldDB" id="A0A8X8AZQ1"/>
<evidence type="ECO:0000313" key="9">
    <source>
        <dbReference type="EMBL" id="KAG2316477.1"/>
    </source>
</evidence>
<dbReference type="PANTHER" id="PTHR43874:SF194">
    <property type="entry name" value="TWO-COMPONENT RESPONSE REGULATOR-LIKE APRR4-RELATED"/>
    <property type="match status" value="1"/>
</dbReference>
<evidence type="ECO:0000256" key="3">
    <source>
        <dbReference type="ARBA" id="ARBA00023015"/>
    </source>
</evidence>
<evidence type="ECO:0000259" key="8">
    <source>
        <dbReference type="PROSITE" id="PS50110"/>
    </source>
</evidence>
<gene>
    <name evidence="9" type="ORF">Bca52824_019599</name>
</gene>
<comment type="caution">
    <text evidence="9">The sequence shown here is derived from an EMBL/GenBank/DDBJ whole genome shotgun (WGS) entry which is preliminary data.</text>
</comment>
<reference evidence="9 10" key="1">
    <citation type="submission" date="2020-02" db="EMBL/GenBank/DDBJ databases">
        <authorList>
            <person name="Ma Q."/>
            <person name="Huang Y."/>
            <person name="Song X."/>
            <person name="Pei D."/>
        </authorList>
    </citation>
    <scope>NUCLEOTIDE SEQUENCE [LARGE SCALE GENOMIC DNA]</scope>
    <source>
        <strain evidence="9">Sxm20200214</strain>
        <tissue evidence="9">Leaf</tissue>
    </source>
</reference>